<dbReference type="UniPathway" id="UPA00378"/>
<dbReference type="VEuPathDB" id="PlasmoDB:PY05331"/>
<evidence type="ECO:0000259" key="10">
    <source>
        <dbReference type="Pfam" id="PF23358"/>
    </source>
</evidence>
<keyword evidence="5 8" id="KW-0256">Endoplasmic reticulum</keyword>
<dbReference type="OrthoDB" id="29105at2759"/>
<comment type="similarity">
    <text evidence="3 8">Belongs to the DDOST 48 kDa subunit family.</text>
</comment>
<feature type="domain" description="OST48 middle" evidence="10">
    <location>
        <begin position="368"/>
        <end position="505"/>
    </location>
</feature>
<dbReference type="PANTHER" id="PTHR10830">
    <property type="entry name" value="DOLICHYL-DIPHOSPHOOLIGOSACCHARIDE--PROTEIN GLYCOSYLTRANSFERASE 48 KDA SUBUNIT"/>
    <property type="match status" value="1"/>
</dbReference>
<dbReference type="EMBL" id="LK934636">
    <property type="protein sequence ID" value="CDU17597.1"/>
    <property type="molecule type" value="Genomic_DNA"/>
</dbReference>
<dbReference type="InterPro" id="IPR005013">
    <property type="entry name" value="DDOST_48_kDa_subunit"/>
</dbReference>
<dbReference type="GO" id="GO:0018279">
    <property type="term" value="P:protein N-linked glycosylation via asparagine"/>
    <property type="evidence" value="ECO:0007669"/>
    <property type="project" value="UniProtKB-UniRule"/>
</dbReference>
<dbReference type="OMA" id="AHDEYPR"/>
<evidence type="ECO:0000256" key="4">
    <source>
        <dbReference type="ARBA" id="ARBA00022692"/>
    </source>
</evidence>
<dbReference type="GO" id="GO:0016740">
    <property type="term" value="F:transferase activity"/>
    <property type="evidence" value="ECO:0007669"/>
    <property type="project" value="UniProtKB-KW"/>
</dbReference>
<gene>
    <name evidence="12" type="ORF">PY17X_0823800</name>
    <name evidence="11" type="ORF">PYYM_0823500</name>
</gene>
<comment type="pathway">
    <text evidence="2 8">Protein modification; protein glycosylation.</text>
</comment>
<reference evidence="12" key="2">
    <citation type="submission" date="2014-05" db="EMBL/GenBank/DDBJ databases">
        <authorList>
            <person name="Aslett M.A."/>
            <person name="De Silva N."/>
        </authorList>
    </citation>
    <scope>NUCLEOTIDE SEQUENCE</scope>
    <source>
        <strain evidence="12">17X</strain>
    </source>
</reference>
<dbReference type="GeneID" id="3791117"/>
<dbReference type="Proteomes" id="UP000072904">
    <property type="component" value="Chromosome 8"/>
</dbReference>
<comment type="caution">
    <text evidence="8">Lacks conserved residue(s) required for the propagation of feature annotation.</text>
</comment>
<evidence type="ECO:0000313" key="13">
    <source>
        <dbReference type="Proteomes" id="UP000072874"/>
    </source>
</evidence>
<evidence type="ECO:0000256" key="7">
    <source>
        <dbReference type="ARBA" id="ARBA00023136"/>
    </source>
</evidence>
<dbReference type="PANTHER" id="PTHR10830:SF0">
    <property type="entry name" value="DOLICHYL-DIPHOSPHOOLIGOSACCHARIDE--PROTEIN GLYCOSYLTRANSFERASE 48 KDA SUBUNIT"/>
    <property type="match status" value="1"/>
</dbReference>
<dbReference type="AlphaFoldDB" id="A0A078K9G9"/>
<feature type="transmembrane region" description="Helical" evidence="8">
    <location>
        <begin position="485"/>
        <end position="505"/>
    </location>
</feature>
<organism evidence="11 14">
    <name type="scientific">Plasmodium yoelii</name>
    <dbReference type="NCBI Taxonomy" id="5861"/>
    <lineage>
        <taxon>Eukaryota</taxon>
        <taxon>Sar</taxon>
        <taxon>Alveolata</taxon>
        <taxon>Apicomplexa</taxon>
        <taxon>Aconoidasida</taxon>
        <taxon>Haemosporida</taxon>
        <taxon>Plasmodiidae</taxon>
        <taxon>Plasmodium</taxon>
        <taxon>Plasmodium (Vinckeia)</taxon>
    </lineage>
</organism>
<comment type="subcellular location">
    <subcellularLocation>
        <location evidence="8">Endoplasmic reticulum membrane</location>
        <topology evidence="8">Single-pass type I membrane protein</topology>
    </subcellularLocation>
    <subcellularLocation>
        <location evidence="1">Membrane</location>
        <topology evidence="1">Single-pass type I membrane protein</topology>
    </subcellularLocation>
</comment>
<evidence type="ECO:0000256" key="2">
    <source>
        <dbReference type="ARBA" id="ARBA00004922"/>
    </source>
</evidence>
<sequence>MKRVLGNAFYFLAVSLFINTKLYLFEKIKLKTIYVPNDVPNDVPNGPIKNKIEYFYDKKLVLITNIKNYEQTYSNFLRIFKGENNTNFIKKVIYIDGKNKNEKESEIYKQDKNNENNLLIYNISDNKTSYKNLLNLFDYSLYDGLVILLDILNDNFVQNVDINYIKLFIEKKKDIFLSLNTVIGKKAINFLRELNIQVYGNYSYINDHFNNILLKNKIKKLKTDINIYKQLHTFYTNKIIKDTPIIKNDEINNILFKGTGHIILLENKYYLNILECTKTCLLYDHSHNILKKKKQGEELSLVSSIQLENNSRLIFSSSSEMFSDIFFFLNKENKTFTKNLVMWNFKMSGIIRYNNLKIFYDKYYENNTNKLKKKHTFFINDYFYMTIDFYELINNYWVPFKKNDIQFNLIKFDIIYRNFLDKYNCDDNPTYYKKFKLPNKNGIYKLQIYYLRKGYNILDLEFFIPVRTLLHYDKNKKMKFKNYPFYLYIYISLFCFFLFVLIMLFDNSEYEEITNDKKNK</sequence>
<keyword evidence="6 8" id="KW-1133">Transmembrane helix</keyword>
<protein>
    <recommendedName>
        <fullName evidence="8">Dolichyl-diphosphooligosaccharide--protein glycosyltransferase 48 kDa subunit</fullName>
        <shortName evidence="8">Oligosaccharyl transferase 48 kDa subunit</shortName>
    </recommendedName>
</protein>
<keyword evidence="11" id="KW-0808">Transferase</keyword>
<dbReference type="VEuPathDB" id="PlasmoDB:Py17XNL_000801798"/>
<dbReference type="InterPro" id="IPR055457">
    <property type="entry name" value="OST48_N"/>
</dbReference>
<reference evidence="12" key="4">
    <citation type="submission" date="2019-05" db="EMBL/GenBank/DDBJ databases">
        <authorList>
            <consortium name="Pathogen Informatics"/>
        </authorList>
    </citation>
    <scope>NUCLEOTIDE SEQUENCE</scope>
    <source>
        <strain evidence="12">17X</strain>
    </source>
</reference>
<evidence type="ECO:0000313" key="12">
    <source>
        <dbReference type="EMBL" id="VTZ77472.1"/>
    </source>
</evidence>
<dbReference type="EMBL" id="LM993662">
    <property type="protein sequence ID" value="VTZ77472.1"/>
    <property type="molecule type" value="Genomic_DNA"/>
</dbReference>
<dbReference type="InterPro" id="IPR055459">
    <property type="entry name" value="OST48_MD"/>
</dbReference>
<evidence type="ECO:0000259" key="9">
    <source>
        <dbReference type="Pfam" id="PF03345"/>
    </source>
</evidence>
<evidence type="ECO:0000256" key="3">
    <source>
        <dbReference type="ARBA" id="ARBA00008743"/>
    </source>
</evidence>
<dbReference type="KEGG" id="pyo:PY17X_0823800"/>
<evidence type="ECO:0000256" key="8">
    <source>
        <dbReference type="RuleBase" id="RU361142"/>
    </source>
</evidence>
<comment type="subunit">
    <text evidence="8">Component of the oligosaccharyltransferase (OST) complex.</text>
</comment>
<dbReference type="RefSeq" id="XP_022811972.1">
    <property type="nucleotide sequence ID" value="XM_022955734.1"/>
</dbReference>
<dbReference type="VEuPathDB" id="PlasmoDB:PYYM_0823500"/>
<reference evidence="11" key="3">
    <citation type="submission" date="2014-05" db="EMBL/GenBank/DDBJ databases">
        <authorList>
            <person name="Aslett A.Martin."/>
            <person name="De Silva Nishadi"/>
        </authorList>
    </citation>
    <scope>NUCLEOTIDE SEQUENCE</scope>
    <source>
        <strain evidence="11">YM</strain>
    </source>
</reference>
<accession>A0A078K9G9</accession>
<keyword evidence="7 8" id="KW-0472">Membrane</keyword>
<dbReference type="Pfam" id="PF03345">
    <property type="entry name" value="OST48_N"/>
    <property type="match status" value="1"/>
</dbReference>
<comment type="function">
    <text evidence="8">Subunit of the oligosaccharyl transferase (OST) complex that catalyzes the initial transfer of a defined glycan (Glc(3)Man(9)GlcNAc(2) in eukaryotes) from the lipid carrier dolichol-pyrophosphate to an asparagine residue within an Asn-X-Ser/Thr consensus motif in nascent polypeptide chains, the first step in protein N-glycosylation. N-glycosylation occurs cotranslationally and the complex associates with the Sec61 complex at the channel-forming translocon complex that mediates protein translocation across the endoplasmic reticulum (ER).</text>
</comment>
<evidence type="ECO:0000256" key="1">
    <source>
        <dbReference type="ARBA" id="ARBA00004479"/>
    </source>
</evidence>
<evidence type="ECO:0000313" key="11">
    <source>
        <dbReference type="EMBL" id="CDU17597.1"/>
    </source>
</evidence>
<name>A0A078K9G9_PLAYE</name>
<dbReference type="Proteomes" id="UP000072874">
    <property type="component" value="Chromosome 8"/>
</dbReference>
<evidence type="ECO:0000313" key="14">
    <source>
        <dbReference type="Proteomes" id="UP000072904"/>
    </source>
</evidence>
<evidence type="ECO:0000256" key="6">
    <source>
        <dbReference type="ARBA" id="ARBA00022989"/>
    </source>
</evidence>
<proteinExistence type="inferred from homology"/>
<evidence type="ECO:0000256" key="5">
    <source>
        <dbReference type="ARBA" id="ARBA00022824"/>
    </source>
</evidence>
<dbReference type="GO" id="GO:0008250">
    <property type="term" value="C:oligosaccharyltransferase complex"/>
    <property type="evidence" value="ECO:0007669"/>
    <property type="project" value="TreeGrafter"/>
</dbReference>
<keyword evidence="4 8" id="KW-0812">Transmembrane</keyword>
<dbReference type="VEuPathDB" id="PlasmoDB:PY17X_0823800"/>
<feature type="transmembrane region" description="Helical" evidence="8">
    <location>
        <begin position="6"/>
        <end position="24"/>
    </location>
</feature>
<reference evidence="13 14" key="1">
    <citation type="journal article" date="2014" name="BMC Biol.">
        <title>A comprehensive evaluation of rodent malaria parasite genomes and gene expression.</title>
        <authorList>
            <person name="Otto T.D."/>
            <person name="Bohme U."/>
            <person name="Jackson A.P."/>
            <person name="Hunt M."/>
            <person name="Franke-Fayard B."/>
            <person name="Hoeijmakers W.A."/>
            <person name="Religa A.A."/>
            <person name="Robertson L."/>
            <person name="Sanders M."/>
            <person name="Ogun S.A."/>
            <person name="Cunningham D."/>
            <person name="Erhart A."/>
            <person name="Billker O."/>
            <person name="Khan S.M."/>
            <person name="Stunnenberg H.G."/>
            <person name="Langhorne J."/>
            <person name="Holder A.A."/>
            <person name="Waters A.P."/>
            <person name="Newbold C.I."/>
            <person name="Pain A."/>
            <person name="Berriman M."/>
            <person name="Janse C.J."/>
        </authorList>
    </citation>
    <scope>NUCLEOTIDE SEQUENCE [LARGE SCALE GENOMIC DNA]</scope>
    <source>
        <strain evidence="12 13">17X</strain>
        <strain evidence="11 14">YM</strain>
    </source>
</reference>
<feature type="domain" description="OST48 N-terminal" evidence="9">
    <location>
        <begin position="133"/>
        <end position="343"/>
    </location>
</feature>
<dbReference type="Pfam" id="PF23358">
    <property type="entry name" value="OST48_MD"/>
    <property type="match status" value="1"/>
</dbReference>